<dbReference type="GO" id="GO:0008239">
    <property type="term" value="F:dipeptidyl-peptidase activity"/>
    <property type="evidence" value="ECO:0007669"/>
    <property type="project" value="TreeGrafter"/>
</dbReference>
<keyword evidence="4" id="KW-1185">Reference proteome</keyword>
<dbReference type="SUPFAM" id="SSF53474">
    <property type="entry name" value="alpha/beta-Hydrolases"/>
    <property type="match status" value="1"/>
</dbReference>
<protein>
    <recommendedName>
        <fullName evidence="5">Dipeptidyl peptidase 9</fullName>
    </recommendedName>
</protein>
<evidence type="ECO:0000313" key="4">
    <source>
        <dbReference type="Proteomes" id="UP001107558"/>
    </source>
</evidence>
<dbReference type="AlphaFoldDB" id="A0A9J6BVA9"/>
<evidence type="ECO:0000259" key="2">
    <source>
        <dbReference type="Pfam" id="PF00930"/>
    </source>
</evidence>
<dbReference type="EMBL" id="JADBJN010000003">
    <property type="protein sequence ID" value="KAG5673849.1"/>
    <property type="molecule type" value="Genomic_DNA"/>
</dbReference>
<dbReference type="Proteomes" id="UP001107558">
    <property type="component" value="Chromosome 3"/>
</dbReference>
<dbReference type="GO" id="GO:0006508">
    <property type="term" value="P:proteolysis"/>
    <property type="evidence" value="ECO:0007669"/>
    <property type="project" value="InterPro"/>
</dbReference>
<dbReference type="SUPFAM" id="SSF82171">
    <property type="entry name" value="DPP6 N-terminal domain-like"/>
    <property type="match status" value="1"/>
</dbReference>
<dbReference type="OrthoDB" id="16520at2759"/>
<evidence type="ECO:0000313" key="3">
    <source>
        <dbReference type="EMBL" id="KAG5673849.1"/>
    </source>
</evidence>
<name>A0A9J6BVA9_POLVA</name>
<dbReference type="PANTHER" id="PTHR11731:SF193">
    <property type="entry name" value="DIPEPTIDYL PEPTIDASE 9"/>
    <property type="match status" value="1"/>
</dbReference>
<dbReference type="GO" id="GO:0008236">
    <property type="term" value="F:serine-type peptidase activity"/>
    <property type="evidence" value="ECO:0007669"/>
    <property type="project" value="InterPro"/>
</dbReference>
<feature type="domain" description="Dipeptidylpeptidase IV N-terminal" evidence="2">
    <location>
        <begin position="260"/>
        <end position="683"/>
    </location>
</feature>
<dbReference type="Pfam" id="PF00326">
    <property type="entry name" value="Peptidase_S9"/>
    <property type="match status" value="1"/>
</dbReference>
<sequence>MYFKILIILYIYRKNLIEVPKIDFDFDFNFDFNIKNNLEDKLKSLTDNLPTLPSLPTLPTLPAVNLPEVSLYSNEARKYLYEYLLRTLQNLIVVFNTISWFTLSLNSVTSVSLTTQINSTISNIYCFINQIMEIINFSNKKTWAELKQNVSEIRKKISSLSYVIPTNIQFRELADGRLRIYFLCESKSDTLLYVDINNASATTTTTENESPLLQWMPVFCKDASNLTSVNASRELQLLLERKRLPAMGINSYEFHKRSGKIIFQACNSLYMCLDTGFNTTPLFPTELRTCQYHDQNWAPIDPKICPQNSDLIAYTCANDIYVTHSISGHDQRLTFSHGGKRNDPVSAGVPSYVMQEEFNRYEGFWWQPMSNDGIYRICFEEVDESDVSIYTFPSAHAGEREEYRFPRAGCPNARSTLKMVEFRLSESLRITDVCIKEMQTPLNFIFPYLEYIVRIGWTPCANYVWAQLLSRQQQLLELILIPIEQFCCEPYNSNPSSPESCLDKHIWKPTDKSKSIRPIQVIYTERSNHWINIHDILTFLDVNEKKVQFIWSSEETGFRHLYNITSSIEIINPSINQQQNGICTHSAFYDDTPIEDNLKARVIKKTALTSGEWEVMGKNIWFDQSRNLIYFMATAHNVLEKHLYVINMTQPNKMKLLTTPGSTHSIEFNEDCTFIVKTHSNTNQLPSTEVLRVQHIIRDEFIEDVELINMGYLSIGNFDNSEYTPIICDTIISSGETLYSLVFKPHNFKPGMIYPCVLSVYGGPEVQTVSNSFKGMRQLRMHMLASQGYCVISIDSRGSKNRGLQFENYIRRRLGTVELADQVEVLRCLAKQLGFIDLNRVAIHGWSYGGYLSLMALVQYPELFKVAIAGAPVTSWNFYDTGYTERYMDLPQNNYEGYEASSVLSYVHKFPDEANRLLLIHGLIDENVHFYHTSQLISHLIKANKPYTLQIYPGERHSLRSIESSKHYETYLLQYLQDNL</sequence>
<gene>
    <name evidence="3" type="ORF">PVAND_003860</name>
</gene>
<evidence type="ECO:0000259" key="1">
    <source>
        <dbReference type="Pfam" id="PF00326"/>
    </source>
</evidence>
<comment type="caution">
    <text evidence="3">The sequence shown here is derived from an EMBL/GenBank/DDBJ whole genome shotgun (WGS) entry which is preliminary data.</text>
</comment>
<dbReference type="InterPro" id="IPR002469">
    <property type="entry name" value="Peptidase_S9B_N"/>
</dbReference>
<dbReference type="PANTHER" id="PTHR11731">
    <property type="entry name" value="PROTEASE FAMILY S9B,C DIPEPTIDYL-PEPTIDASE IV-RELATED"/>
    <property type="match status" value="1"/>
</dbReference>
<dbReference type="InterPro" id="IPR050278">
    <property type="entry name" value="Serine_Prot_S9B/DPPIV"/>
</dbReference>
<dbReference type="Gene3D" id="3.40.50.1820">
    <property type="entry name" value="alpha/beta hydrolase"/>
    <property type="match status" value="1"/>
</dbReference>
<dbReference type="Pfam" id="PF00930">
    <property type="entry name" value="DPPIV_N"/>
    <property type="match status" value="1"/>
</dbReference>
<dbReference type="InterPro" id="IPR001375">
    <property type="entry name" value="Peptidase_S9_cat"/>
</dbReference>
<proteinExistence type="predicted"/>
<accession>A0A9J6BVA9</accession>
<evidence type="ECO:0008006" key="5">
    <source>
        <dbReference type="Google" id="ProtNLM"/>
    </source>
</evidence>
<reference evidence="3" key="1">
    <citation type="submission" date="2021-03" db="EMBL/GenBank/DDBJ databases">
        <title>Chromosome level genome of the anhydrobiotic midge Polypedilum vanderplanki.</title>
        <authorList>
            <person name="Yoshida Y."/>
            <person name="Kikawada T."/>
            <person name="Gusev O."/>
        </authorList>
    </citation>
    <scope>NUCLEOTIDE SEQUENCE</scope>
    <source>
        <strain evidence="3">NIAS01</strain>
        <tissue evidence="3">Whole body or cell culture</tissue>
    </source>
</reference>
<dbReference type="InterPro" id="IPR029058">
    <property type="entry name" value="AB_hydrolase_fold"/>
</dbReference>
<organism evidence="3 4">
    <name type="scientific">Polypedilum vanderplanki</name>
    <name type="common">Sleeping chironomid midge</name>
    <dbReference type="NCBI Taxonomy" id="319348"/>
    <lineage>
        <taxon>Eukaryota</taxon>
        <taxon>Metazoa</taxon>
        <taxon>Ecdysozoa</taxon>
        <taxon>Arthropoda</taxon>
        <taxon>Hexapoda</taxon>
        <taxon>Insecta</taxon>
        <taxon>Pterygota</taxon>
        <taxon>Neoptera</taxon>
        <taxon>Endopterygota</taxon>
        <taxon>Diptera</taxon>
        <taxon>Nematocera</taxon>
        <taxon>Chironomoidea</taxon>
        <taxon>Chironomidae</taxon>
        <taxon>Chironominae</taxon>
        <taxon>Polypedilum</taxon>
        <taxon>Polypedilum</taxon>
    </lineage>
</organism>
<dbReference type="Gene3D" id="2.140.10.30">
    <property type="entry name" value="Dipeptidylpeptidase IV, N-terminal domain"/>
    <property type="match status" value="1"/>
</dbReference>
<feature type="domain" description="Peptidase S9 prolyl oligopeptidase catalytic" evidence="1">
    <location>
        <begin position="779"/>
        <end position="979"/>
    </location>
</feature>